<protein>
    <submittedName>
        <fullName evidence="1">Uncharacterized protein</fullName>
    </submittedName>
</protein>
<dbReference type="EMBL" id="BK015847">
    <property type="protein sequence ID" value="DAE27950.1"/>
    <property type="molecule type" value="Genomic_DNA"/>
</dbReference>
<evidence type="ECO:0000313" key="1">
    <source>
        <dbReference type="EMBL" id="DAE27950.1"/>
    </source>
</evidence>
<proteinExistence type="predicted"/>
<dbReference type="InterPro" id="IPR008577">
    <property type="entry name" value="DUF859"/>
</dbReference>
<accession>A0A8S5R956</accession>
<organism evidence="1">
    <name type="scientific">Siphoviridae sp. ctvxh7</name>
    <dbReference type="NCBI Taxonomy" id="2827283"/>
    <lineage>
        <taxon>Viruses</taxon>
        <taxon>Duplodnaviria</taxon>
        <taxon>Heunggongvirae</taxon>
        <taxon>Uroviricota</taxon>
        <taxon>Caudoviricetes</taxon>
    </lineage>
</organism>
<reference evidence="1" key="1">
    <citation type="journal article" date="2021" name="Proc. Natl. Acad. Sci. U.S.A.">
        <title>A Catalog of Tens of Thousands of Viruses from Human Metagenomes Reveals Hidden Associations with Chronic Diseases.</title>
        <authorList>
            <person name="Tisza M.J."/>
            <person name="Buck C.B."/>
        </authorList>
    </citation>
    <scope>NUCLEOTIDE SEQUENCE</scope>
    <source>
        <strain evidence="1">Ctvxh7</strain>
    </source>
</reference>
<sequence>MAVYQSLTLSQISQNIQNNTSLVRISWESTQTGASHNDNSRTAYYYIYINGGQATQYSVSYTLPQGTTKTIVDTTITVPHRNDGTGTITVNTWMDTRISAGVVEKSQTLTLSTIPRATTPVIAPLVMGQEGTIKLDPASNNFTHTITYNFGIRYFGTIATKTAERSIKWTPSKSLANVLTSAEAGKIHFRCTTYNGDTLIGSTDVGTKITVSPDTVPTVSVSLSDAAGYKNTYGWVQNKSRVKASITAAGVMGSKIIDTVMTVNGKAVDADAENSLPNSGSIPVKVVVTDSRKRTATYSTNLSVSAYTTPVINNLAYVRGSYAESVWTENPSGADIKITFTLAMALAANRANLTVSLDGVAKQTVTNQSAGTKTLYLSGVGTDTTRKLEVAVSDAFGSKTSKEIIVATVEVPLNINFSLPAVCFGGIAEKEKTVQFKWPVDLNGDLTIVGNLKLNGVSIQDILSKLGTDYIAEQGTTGVWTWRRWASGIAELWGVFSADSLAVDTAWGSVYYGTWMHLTVNKNGREYPFIFTDTPVVIATPYSPSTDFWLLTDSANNVGTPQTHAPAYACVLPASATITGPQIHYHVIGKYK</sequence>
<name>A0A8S5R956_9CAUD</name>
<dbReference type="Pfam" id="PF05895">
    <property type="entry name" value="DUF859"/>
    <property type="match status" value="1"/>
</dbReference>